<feature type="non-terminal residue" evidence="1">
    <location>
        <position position="1"/>
    </location>
</feature>
<dbReference type="AlphaFoldDB" id="K5WL51"/>
<dbReference type="OrthoDB" id="3359487at2759"/>
<sequence>MLEAAIAYRSVYDALTAHKDNGLRMYELSDEEWELAEQLSEVLQIFKEATEFFSRKNESLLSSVIPVMDDIDETLQTSIDDKKYSTALLHALTLGRRTLNKYYSHTDASELYRIALILDPRYKIMYMRDAHWPSAWVDTAEALVREVFERDYV</sequence>
<accession>K5WL51</accession>
<reference evidence="2" key="1">
    <citation type="journal article" date="2012" name="Proc. Natl. Acad. Sci. U.S.A.">
        <title>Genome sequence of the button mushroom Agaricus bisporus reveals mechanisms governing adaptation to a humic-rich ecological niche.</title>
        <authorList>
            <person name="Morin E."/>
            <person name="Kohler A."/>
            <person name="Baker A.R."/>
            <person name="Foulongne-Oriol M."/>
            <person name="Lombard V."/>
            <person name="Nagy L.G."/>
            <person name="Ohm R.A."/>
            <person name="Patyshakuliyeva A."/>
            <person name="Brun A."/>
            <person name="Aerts A.L."/>
            <person name="Bailey A.M."/>
            <person name="Billette C."/>
            <person name="Coutinho P.M."/>
            <person name="Deakin G."/>
            <person name="Doddapaneni H."/>
            <person name="Floudas D."/>
            <person name="Grimwood J."/>
            <person name="Hilden K."/>
            <person name="Kuees U."/>
            <person name="LaButti K.M."/>
            <person name="Lapidus A."/>
            <person name="Lindquist E.A."/>
            <person name="Lucas S.M."/>
            <person name="Murat C."/>
            <person name="Riley R.W."/>
            <person name="Salamov A.A."/>
            <person name="Schmutz J."/>
            <person name="Subramanian V."/>
            <person name="Woesten H.A.B."/>
            <person name="Xu J."/>
            <person name="Eastwood D.C."/>
            <person name="Foster G.D."/>
            <person name="Sonnenberg A.S."/>
            <person name="Cullen D."/>
            <person name="de Vries R.P."/>
            <person name="Lundell T."/>
            <person name="Hibbett D.S."/>
            <person name="Henrissat B."/>
            <person name="Burton K.S."/>
            <person name="Kerrigan R.W."/>
            <person name="Challen M.P."/>
            <person name="Grigoriev I.V."/>
            <person name="Martin F."/>
        </authorList>
    </citation>
    <scope>NUCLEOTIDE SEQUENCE [LARGE SCALE GENOMIC DNA]</scope>
    <source>
        <strain evidence="2">JB137-S8 / ATCC MYA-4627 / FGSC 10392</strain>
    </source>
</reference>
<dbReference type="HOGENOM" id="CLU_099691_0_0_1"/>
<keyword evidence="2" id="KW-1185">Reference proteome</keyword>
<dbReference type="OMA" id="PRYKIMY"/>
<dbReference type="InterPro" id="IPR012337">
    <property type="entry name" value="RNaseH-like_sf"/>
</dbReference>
<evidence type="ECO:0000313" key="2">
    <source>
        <dbReference type="Proteomes" id="UP000008493"/>
    </source>
</evidence>
<evidence type="ECO:0000313" key="1">
    <source>
        <dbReference type="EMBL" id="EKM76036.1"/>
    </source>
</evidence>
<dbReference type="GeneID" id="18828613"/>
<proteinExistence type="predicted"/>
<dbReference type="Proteomes" id="UP000008493">
    <property type="component" value="Unassembled WGS sequence"/>
</dbReference>
<dbReference type="InParanoid" id="K5WL51"/>
<gene>
    <name evidence="1" type="ORF">AGABI1DRAFT_14520</name>
</gene>
<evidence type="ECO:0008006" key="3">
    <source>
        <dbReference type="Google" id="ProtNLM"/>
    </source>
</evidence>
<dbReference type="EMBL" id="JH971406">
    <property type="protein sequence ID" value="EKM76036.1"/>
    <property type="molecule type" value="Genomic_DNA"/>
</dbReference>
<dbReference type="KEGG" id="abp:AGABI1DRAFT14520"/>
<dbReference type="eggNOG" id="ENOG502SGHH">
    <property type="taxonomic scope" value="Eukaryota"/>
</dbReference>
<protein>
    <recommendedName>
        <fullName evidence="3">hAT-like transposase RNase-H fold domain-containing protein</fullName>
    </recommendedName>
</protein>
<dbReference type="SUPFAM" id="SSF53098">
    <property type="entry name" value="Ribonuclease H-like"/>
    <property type="match status" value="1"/>
</dbReference>
<dbReference type="RefSeq" id="XP_007333310.1">
    <property type="nucleotide sequence ID" value="XM_007333248.1"/>
</dbReference>
<name>K5WL51_AGABU</name>
<organism evidence="1 2">
    <name type="scientific">Agaricus bisporus var. burnettii (strain JB137-S8 / ATCC MYA-4627 / FGSC 10392)</name>
    <name type="common">White button mushroom</name>
    <dbReference type="NCBI Taxonomy" id="597362"/>
    <lineage>
        <taxon>Eukaryota</taxon>
        <taxon>Fungi</taxon>
        <taxon>Dikarya</taxon>
        <taxon>Basidiomycota</taxon>
        <taxon>Agaricomycotina</taxon>
        <taxon>Agaricomycetes</taxon>
        <taxon>Agaricomycetidae</taxon>
        <taxon>Agaricales</taxon>
        <taxon>Agaricineae</taxon>
        <taxon>Agaricaceae</taxon>
        <taxon>Agaricus</taxon>
    </lineage>
</organism>